<dbReference type="InterPro" id="IPR048254">
    <property type="entry name" value="CDP_ALCOHOL_P_TRANSF_CS"/>
</dbReference>
<dbReference type="EMBL" id="VSSQ01057740">
    <property type="protein sequence ID" value="MPN11523.1"/>
    <property type="molecule type" value="Genomic_DNA"/>
</dbReference>
<dbReference type="PROSITE" id="PS00379">
    <property type="entry name" value="CDP_ALCOHOL_P_TRANSF"/>
    <property type="match status" value="1"/>
</dbReference>
<dbReference type="InterPro" id="IPR004570">
    <property type="entry name" value="Phosphatidylglycerol_P_synth"/>
</dbReference>
<dbReference type="InterPro" id="IPR000462">
    <property type="entry name" value="CDP-OH_P_trans"/>
</dbReference>
<sequence length="172" mass="19466">MITPNILTAIRIGLVPPMIYSYLYVPRNGGAIAFSIFIFSAITDIMDGYIARKYNMITKIGTVLDPLADKLMLISVLSIFSLNNKISFWILVIMTLKELFMILGAYFLFYNKEVVIPANVYGKVSTAMFYVSGFGIMLDLPIGTLFMNIFVILNLISLFIYFYRFVSIKGTI</sequence>
<dbReference type="PIRSF" id="PIRSF000847">
    <property type="entry name" value="Phos_ph_gly_syn"/>
    <property type="match status" value="1"/>
</dbReference>
<comment type="subcellular location">
    <subcellularLocation>
        <location evidence="1">Membrane</location>
        <topology evidence="1">Multi-pass membrane protein</topology>
    </subcellularLocation>
</comment>
<evidence type="ECO:0000256" key="5">
    <source>
        <dbReference type="ARBA" id="ARBA00022692"/>
    </source>
</evidence>
<protein>
    <submittedName>
        <fullName evidence="12">Putative CDP-diacylglycerol--glycerol-3-phosphate 3-phosphatidyl-transferase 1</fullName>
        <ecNumber evidence="12">2.7.8.5</ecNumber>
    </submittedName>
</protein>
<evidence type="ECO:0000313" key="12">
    <source>
        <dbReference type="EMBL" id="MPN11523.1"/>
    </source>
</evidence>
<name>A0A645FGW1_9ZZZZ</name>
<dbReference type="EC" id="2.7.8.5" evidence="12"/>
<evidence type="ECO:0000256" key="2">
    <source>
        <dbReference type="ARBA" id="ARBA00010441"/>
    </source>
</evidence>
<dbReference type="AlphaFoldDB" id="A0A645FGW1"/>
<evidence type="ECO:0000256" key="9">
    <source>
        <dbReference type="ARBA" id="ARBA00023209"/>
    </source>
</evidence>
<feature type="transmembrane region" description="Helical" evidence="11">
    <location>
        <begin position="7"/>
        <end position="25"/>
    </location>
</feature>
<feature type="transmembrane region" description="Helical" evidence="11">
    <location>
        <begin position="88"/>
        <end position="108"/>
    </location>
</feature>
<evidence type="ECO:0000256" key="1">
    <source>
        <dbReference type="ARBA" id="ARBA00004141"/>
    </source>
</evidence>
<dbReference type="GO" id="GO:0016020">
    <property type="term" value="C:membrane"/>
    <property type="evidence" value="ECO:0007669"/>
    <property type="project" value="UniProtKB-SubCell"/>
</dbReference>
<accession>A0A645FGW1</accession>
<proteinExistence type="inferred from homology"/>
<keyword evidence="3" id="KW-0444">Lipid biosynthesis</keyword>
<evidence type="ECO:0000256" key="11">
    <source>
        <dbReference type="SAM" id="Phobius"/>
    </source>
</evidence>
<evidence type="ECO:0000256" key="8">
    <source>
        <dbReference type="ARBA" id="ARBA00023136"/>
    </source>
</evidence>
<evidence type="ECO:0000256" key="10">
    <source>
        <dbReference type="ARBA" id="ARBA00023264"/>
    </source>
</evidence>
<keyword evidence="7" id="KW-0443">Lipid metabolism</keyword>
<evidence type="ECO:0000256" key="7">
    <source>
        <dbReference type="ARBA" id="ARBA00023098"/>
    </source>
</evidence>
<dbReference type="GO" id="GO:0046474">
    <property type="term" value="P:glycerophospholipid biosynthetic process"/>
    <property type="evidence" value="ECO:0007669"/>
    <property type="project" value="TreeGrafter"/>
</dbReference>
<keyword evidence="4 12" id="KW-0808">Transferase</keyword>
<organism evidence="12">
    <name type="scientific">bioreactor metagenome</name>
    <dbReference type="NCBI Taxonomy" id="1076179"/>
    <lineage>
        <taxon>unclassified sequences</taxon>
        <taxon>metagenomes</taxon>
        <taxon>ecological metagenomes</taxon>
    </lineage>
</organism>
<evidence type="ECO:0000256" key="3">
    <source>
        <dbReference type="ARBA" id="ARBA00022516"/>
    </source>
</evidence>
<dbReference type="InterPro" id="IPR043130">
    <property type="entry name" value="CDP-OH_PTrfase_TM_dom"/>
</dbReference>
<keyword evidence="6 11" id="KW-1133">Transmembrane helix</keyword>
<dbReference type="Gene3D" id="1.20.120.1760">
    <property type="match status" value="1"/>
</dbReference>
<evidence type="ECO:0000256" key="4">
    <source>
        <dbReference type="ARBA" id="ARBA00022679"/>
    </source>
</evidence>
<dbReference type="PANTHER" id="PTHR14269:SF62">
    <property type="entry name" value="CDP-DIACYLGLYCEROL--GLYCEROL-3-PHOSPHATE 3-PHOSPHATIDYLTRANSFERASE 1, CHLOROPLASTIC"/>
    <property type="match status" value="1"/>
</dbReference>
<dbReference type="GO" id="GO:0008444">
    <property type="term" value="F:CDP-diacylglycerol-glycerol-3-phosphate 3-phosphatidyltransferase activity"/>
    <property type="evidence" value="ECO:0007669"/>
    <property type="project" value="UniProtKB-EC"/>
</dbReference>
<feature type="transmembrane region" description="Helical" evidence="11">
    <location>
        <begin position="31"/>
        <end position="51"/>
    </location>
</feature>
<keyword evidence="10" id="KW-1208">Phospholipid metabolism</keyword>
<keyword evidence="5 11" id="KW-0812">Transmembrane</keyword>
<evidence type="ECO:0000256" key="6">
    <source>
        <dbReference type="ARBA" id="ARBA00022989"/>
    </source>
</evidence>
<dbReference type="Pfam" id="PF01066">
    <property type="entry name" value="CDP-OH_P_transf"/>
    <property type="match status" value="1"/>
</dbReference>
<keyword evidence="8 11" id="KW-0472">Membrane</keyword>
<dbReference type="PANTHER" id="PTHR14269">
    <property type="entry name" value="CDP-DIACYLGLYCEROL--GLYCEROL-3-PHOSPHATE 3-PHOSPHATIDYLTRANSFERASE-RELATED"/>
    <property type="match status" value="1"/>
</dbReference>
<reference evidence="12" key="1">
    <citation type="submission" date="2019-08" db="EMBL/GenBank/DDBJ databases">
        <authorList>
            <person name="Kucharzyk K."/>
            <person name="Murdoch R.W."/>
            <person name="Higgins S."/>
            <person name="Loffler F."/>
        </authorList>
    </citation>
    <scope>NUCLEOTIDE SEQUENCE</scope>
</reference>
<gene>
    <name evidence="12" type="primary">pgsA1_5</name>
    <name evidence="12" type="ORF">SDC9_158826</name>
</gene>
<keyword evidence="9" id="KW-0594">Phospholipid biosynthesis</keyword>
<feature type="transmembrane region" description="Helical" evidence="11">
    <location>
        <begin position="144"/>
        <end position="163"/>
    </location>
</feature>
<dbReference type="InterPro" id="IPR050324">
    <property type="entry name" value="CDP-alcohol_PTase-I"/>
</dbReference>
<comment type="caution">
    <text evidence="12">The sequence shown here is derived from an EMBL/GenBank/DDBJ whole genome shotgun (WGS) entry which is preliminary data.</text>
</comment>
<comment type="similarity">
    <text evidence="2">Belongs to the CDP-alcohol phosphatidyltransferase class-I family.</text>
</comment>